<dbReference type="AlphaFoldDB" id="A0AAD6XSQ3"/>
<feature type="chain" id="PRO_5041964404" evidence="2">
    <location>
        <begin position="19"/>
        <end position="294"/>
    </location>
</feature>
<evidence type="ECO:0000313" key="3">
    <source>
        <dbReference type="EMBL" id="KAJ7090313.1"/>
    </source>
</evidence>
<evidence type="ECO:0000256" key="2">
    <source>
        <dbReference type="SAM" id="SignalP"/>
    </source>
</evidence>
<name>A0AAD6XSQ3_9AGAR</name>
<comment type="caution">
    <text evidence="3">The sequence shown here is derived from an EMBL/GenBank/DDBJ whole genome shotgun (WGS) entry which is preliminary data.</text>
</comment>
<keyword evidence="4" id="KW-1185">Reference proteome</keyword>
<accession>A0AAD6XSQ3</accession>
<sequence>MKISPLLLLSALVSCVAAHSGIVPDDDPTTHYPDVAPAVPQESLPQGSRSVASAREEQATSPKREVNADRLRRGLAPNPPTRRADNRLSPRASPVPCTPLTNNVGRIDVSNADSGLSIGYLSKVYDGQKSYTFTTDINNALTVSLPSLSPCNTLIDITAVDGPDSSYPYVGAVGGSGGYQFSSTTFGYAYLSGTGHTPANSPPSSTAGHSIQSLGYNAPAESQIWSLSGTTHMFSAIWTNTDSSTVPATIYYDPAVDFIGLTGSLTAFNLMFPGEGAYAVTLKFIPAIERREGR</sequence>
<keyword evidence="2" id="KW-0732">Signal</keyword>
<dbReference type="EMBL" id="JARJCN010000022">
    <property type="protein sequence ID" value="KAJ7090313.1"/>
    <property type="molecule type" value="Genomic_DNA"/>
</dbReference>
<gene>
    <name evidence="3" type="ORF">B0H15DRAFT_838075</name>
</gene>
<feature type="compositionally biased region" description="Basic and acidic residues" evidence="1">
    <location>
        <begin position="54"/>
        <end position="72"/>
    </location>
</feature>
<feature type="region of interest" description="Disordered" evidence="1">
    <location>
        <begin position="24"/>
        <end position="99"/>
    </location>
</feature>
<evidence type="ECO:0000313" key="4">
    <source>
        <dbReference type="Proteomes" id="UP001222325"/>
    </source>
</evidence>
<reference evidence="3" key="1">
    <citation type="submission" date="2023-03" db="EMBL/GenBank/DDBJ databases">
        <title>Massive genome expansion in bonnet fungi (Mycena s.s.) driven by repeated elements and novel gene families across ecological guilds.</title>
        <authorList>
            <consortium name="Lawrence Berkeley National Laboratory"/>
            <person name="Harder C.B."/>
            <person name="Miyauchi S."/>
            <person name="Viragh M."/>
            <person name="Kuo A."/>
            <person name="Thoen E."/>
            <person name="Andreopoulos B."/>
            <person name="Lu D."/>
            <person name="Skrede I."/>
            <person name="Drula E."/>
            <person name="Henrissat B."/>
            <person name="Morin E."/>
            <person name="Kohler A."/>
            <person name="Barry K."/>
            <person name="LaButti K."/>
            <person name="Morin E."/>
            <person name="Salamov A."/>
            <person name="Lipzen A."/>
            <person name="Mereny Z."/>
            <person name="Hegedus B."/>
            <person name="Baldrian P."/>
            <person name="Stursova M."/>
            <person name="Weitz H."/>
            <person name="Taylor A."/>
            <person name="Grigoriev I.V."/>
            <person name="Nagy L.G."/>
            <person name="Martin F."/>
            <person name="Kauserud H."/>
        </authorList>
    </citation>
    <scope>NUCLEOTIDE SEQUENCE</scope>
    <source>
        <strain evidence="3">CBHHK173m</strain>
    </source>
</reference>
<organism evidence="3 4">
    <name type="scientific">Mycena belliarum</name>
    <dbReference type="NCBI Taxonomy" id="1033014"/>
    <lineage>
        <taxon>Eukaryota</taxon>
        <taxon>Fungi</taxon>
        <taxon>Dikarya</taxon>
        <taxon>Basidiomycota</taxon>
        <taxon>Agaricomycotina</taxon>
        <taxon>Agaricomycetes</taxon>
        <taxon>Agaricomycetidae</taxon>
        <taxon>Agaricales</taxon>
        <taxon>Marasmiineae</taxon>
        <taxon>Mycenaceae</taxon>
        <taxon>Mycena</taxon>
    </lineage>
</organism>
<protein>
    <submittedName>
        <fullName evidence="3">Uncharacterized protein</fullName>
    </submittedName>
</protein>
<evidence type="ECO:0000256" key="1">
    <source>
        <dbReference type="SAM" id="MobiDB-lite"/>
    </source>
</evidence>
<dbReference type="PROSITE" id="PS51257">
    <property type="entry name" value="PROKAR_LIPOPROTEIN"/>
    <property type="match status" value="1"/>
</dbReference>
<feature type="signal peptide" evidence="2">
    <location>
        <begin position="1"/>
        <end position="18"/>
    </location>
</feature>
<dbReference type="Proteomes" id="UP001222325">
    <property type="component" value="Unassembled WGS sequence"/>
</dbReference>
<proteinExistence type="predicted"/>